<protein>
    <submittedName>
        <fullName evidence="2">Uncharacterized protein</fullName>
    </submittedName>
</protein>
<dbReference type="AlphaFoldDB" id="A0A839EWJ4"/>
<feature type="region of interest" description="Disordered" evidence="1">
    <location>
        <begin position="1"/>
        <end position="21"/>
    </location>
</feature>
<dbReference type="Proteomes" id="UP000550401">
    <property type="component" value="Unassembled WGS sequence"/>
</dbReference>
<comment type="caution">
    <text evidence="2">The sequence shown here is derived from an EMBL/GenBank/DDBJ whole genome shotgun (WGS) entry which is preliminary data.</text>
</comment>
<organism evidence="2 3">
    <name type="scientific">Dokdonella fugitiva</name>
    <dbReference type="NCBI Taxonomy" id="328517"/>
    <lineage>
        <taxon>Bacteria</taxon>
        <taxon>Pseudomonadati</taxon>
        <taxon>Pseudomonadota</taxon>
        <taxon>Gammaproteobacteria</taxon>
        <taxon>Lysobacterales</taxon>
        <taxon>Rhodanobacteraceae</taxon>
        <taxon>Dokdonella</taxon>
    </lineage>
</organism>
<evidence type="ECO:0000313" key="2">
    <source>
        <dbReference type="EMBL" id="MBA8889007.1"/>
    </source>
</evidence>
<evidence type="ECO:0000313" key="3">
    <source>
        <dbReference type="Proteomes" id="UP000550401"/>
    </source>
</evidence>
<gene>
    <name evidence="2" type="ORF">FHW12_003243</name>
</gene>
<sequence>MSSADSGMSERVDEREPVRPGFVRLTASDRPGVAQPVPVRDIPPRPWPRIFASAMLILLVAVGAWEWRMRAEGLEAGDIDDGPSAWAEQRRRVDAGEANVVLVGDSRMLFDSDLDRYEALTGVRPIQLAIAGSNARPFLVELAEHSPFAGLVIVGIAHTTFFGPDAGLGRGALERYRFESPSVRASFQLHRALSHAFAFLDDRFRLSRLVHFLDDDWRDGVRIGTAERLWKLGVTGDDRQTWLWPRIETDVRLRDHQRAAWGLGAGRKPPPIAQAAIATAQRELHDAVATIRARGGEVVFLRPPSDPRFRMFEEQQMPRAQAWDALLAAGGVMGLHSDDDPVMHALVPPEYSHLSRACATVYTDAYVRALALRTPRVALRPGAPPALVPADCGMPPADLALRGSKSKD</sequence>
<evidence type="ECO:0000256" key="1">
    <source>
        <dbReference type="SAM" id="MobiDB-lite"/>
    </source>
</evidence>
<name>A0A839EWJ4_9GAMM</name>
<dbReference type="EMBL" id="JACGXL010000005">
    <property type="protein sequence ID" value="MBA8889007.1"/>
    <property type="molecule type" value="Genomic_DNA"/>
</dbReference>
<keyword evidence="3" id="KW-1185">Reference proteome</keyword>
<dbReference type="RefSeq" id="WP_182532047.1">
    <property type="nucleotide sequence ID" value="NZ_JACGXL010000005.1"/>
</dbReference>
<proteinExistence type="predicted"/>
<reference evidence="2 3" key="1">
    <citation type="submission" date="2020-07" db="EMBL/GenBank/DDBJ databases">
        <title>Genomic Encyclopedia of Type Strains, Phase IV (KMG-V): Genome sequencing to study the core and pangenomes of soil and plant-associated prokaryotes.</title>
        <authorList>
            <person name="Whitman W."/>
        </authorList>
    </citation>
    <scope>NUCLEOTIDE SEQUENCE [LARGE SCALE GENOMIC DNA]</scope>
    <source>
        <strain evidence="2 3">RH2WT43</strain>
    </source>
</reference>
<feature type="compositionally biased region" description="Basic and acidic residues" evidence="1">
    <location>
        <begin position="8"/>
        <end position="18"/>
    </location>
</feature>
<accession>A0A839EWJ4</accession>